<dbReference type="InterPro" id="IPR018357">
    <property type="entry name" value="Hexapep_transf_CS"/>
</dbReference>
<dbReference type="NCBIfam" id="NF002060">
    <property type="entry name" value="PRK00892.1"/>
    <property type="match status" value="1"/>
</dbReference>
<evidence type="ECO:0000256" key="7">
    <source>
        <dbReference type="HAMAP-Rule" id="MF_00523"/>
    </source>
</evidence>
<dbReference type="EC" id="2.3.1.191" evidence="7"/>
<evidence type="ECO:0000256" key="4">
    <source>
        <dbReference type="ARBA" id="ARBA00022737"/>
    </source>
</evidence>
<dbReference type="InterPro" id="IPR007691">
    <property type="entry name" value="LpxD"/>
</dbReference>
<dbReference type="Pfam" id="PF00132">
    <property type="entry name" value="Hexapep"/>
    <property type="match status" value="2"/>
</dbReference>
<comment type="caution">
    <text evidence="9">The sequence shown here is derived from an EMBL/GenBank/DDBJ whole genome shotgun (WGS) entry which is preliminary data.</text>
</comment>
<accession>A0ABT9Y619</accession>
<dbReference type="Gene3D" id="3.40.1390.10">
    <property type="entry name" value="MurE/MurF, N-terminal domain"/>
    <property type="match status" value="1"/>
</dbReference>
<keyword evidence="3 7" id="KW-0808">Transferase</keyword>
<dbReference type="Gene3D" id="2.160.10.10">
    <property type="entry name" value="Hexapeptide repeat proteins"/>
    <property type="match status" value="1"/>
</dbReference>
<comment type="catalytic activity">
    <reaction evidence="7">
        <text>a UDP-3-O-[(3R)-3-hydroxyacyl]-alpha-D-glucosamine + a (3R)-hydroxyacyl-[ACP] = a UDP-2-N,3-O-bis[(3R)-3-hydroxyacyl]-alpha-D-glucosamine + holo-[ACP] + H(+)</text>
        <dbReference type="Rhea" id="RHEA:53836"/>
        <dbReference type="Rhea" id="RHEA-COMP:9685"/>
        <dbReference type="Rhea" id="RHEA-COMP:9945"/>
        <dbReference type="ChEBI" id="CHEBI:15378"/>
        <dbReference type="ChEBI" id="CHEBI:64479"/>
        <dbReference type="ChEBI" id="CHEBI:78827"/>
        <dbReference type="ChEBI" id="CHEBI:137740"/>
        <dbReference type="ChEBI" id="CHEBI:137748"/>
        <dbReference type="EC" id="2.3.1.191"/>
    </reaction>
</comment>
<keyword evidence="6 7" id="KW-0012">Acyltransferase</keyword>
<evidence type="ECO:0000256" key="1">
    <source>
        <dbReference type="ARBA" id="ARBA00022516"/>
    </source>
</evidence>
<dbReference type="InterPro" id="IPR020573">
    <property type="entry name" value="UDP_GlcNAc_AcTrfase_non-rep"/>
</dbReference>
<dbReference type="Pfam" id="PF04613">
    <property type="entry name" value="LpxD"/>
    <property type="match status" value="1"/>
</dbReference>
<dbReference type="PROSITE" id="PS00101">
    <property type="entry name" value="HEXAPEP_TRANSFERASES"/>
    <property type="match status" value="1"/>
</dbReference>
<keyword evidence="10" id="KW-1185">Reference proteome</keyword>
<sequence length="337" mass="35707">MEKTLGELAQIIDGRLAGEATIMIRGVAGIAAAAQGDITFAVDGHIEEAEKCGASAVIIPNTVENFSLPAIFVDNPREVFIKLVKLFTPPLAIKRKISDKASIGNNVVIGKNVAIMPFAVVDDNAVVGDNVILYPHVYVGQYARIGKGSMLYSSVTVREFCEVGENVIIHSSAVVGSDGFGFVTKNGKHIKVPQVGNVVIEDDVEIGAHAAVDRAAMGSTYIRRGTKIDNLVHIGHSCDIGENTLIVAQTGISGSTKVGRNVTFGGQAGIVGHINIGADSIFAARSGVINDTPEGVFYAGFPARPHQEWLRITAASSHLPELLKKMKKIQRDSGNDN</sequence>
<feature type="domain" description="UDP-3-O-[3-hydroxymyristoyl] glucosamine N-acyltransferase non-repeat region" evidence="8">
    <location>
        <begin position="23"/>
        <end position="86"/>
    </location>
</feature>
<evidence type="ECO:0000259" key="8">
    <source>
        <dbReference type="Pfam" id="PF04613"/>
    </source>
</evidence>
<dbReference type="EMBL" id="JAUSUE010000004">
    <property type="protein sequence ID" value="MDQ0203083.1"/>
    <property type="molecule type" value="Genomic_DNA"/>
</dbReference>
<keyword evidence="2 7" id="KW-0441">Lipid A biosynthesis</keyword>
<reference evidence="9 10" key="1">
    <citation type="submission" date="2023-07" db="EMBL/GenBank/DDBJ databases">
        <title>Genomic Encyclopedia of Type Strains, Phase IV (KMG-IV): sequencing the most valuable type-strain genomes for metagenomic binning, comparative biology and taxonomic classification.</title>
        <authorList>
            <person name="Goeker M."/>
        </authorList>
    </citation>
    <scope>NUCLEOTIDE SEQUENCE [LARGE SCALE GENOMIC DNA]</scope>
    <source>
        <strain evidence="9 10">DSM 16980</strain>
    </source>
</reference>
<evidence type="ECO:0000256" key="6">
    <source>
        <dbReference type="ARBA" id="ARBA00023315"/>
    </source>
</evidence>
<evidence type="ECO:0000256" key="5">
    <source>
        <dbReference type="ARBA" id="ARBA00023098"/>
    </source>
</evidence>
<comment type="function">
    <text evidence="7">Catalyzes the N-acylation of UDP-3-O-acylglucosamine using 3-hydroxyacyl-ACP as the acyl donor. Is involved in the biosynthesis of lipid A, a phosphorylated glycolipid that anchors the lipopolysaccharide to the outer membrane of the cell.</text>
</comment>
<dbReference type="GO" id="GO:0103118">
    <property type="term" value="F:UDP-3-O-[(3R)-3-hydroxyacyl]-glucosamine N-acyltransferase activity"/>
    <property type="evidence" value="ECO:0007669"/>
    <property type="project" value="UniProtKB-EC"/>
</dbReference>
<organism evidence="9 10">
    <name type="scientific">Pectinatus haikarae</name>
    <dbReference type="NCBI Taxonomy" id="349096"/>
    <lineage>
        <taxon>Bacteria</taxon>
        <taxon>Bacillati</taxon>
        <taxon>Bacillota</taxon>
        <taxon>Negativicutes</taxon>
        <taxon>Selenomonadales</taxon>
        <taxon>Selenomonadaceae</taxon>
        <taxon>Pectinatus</taxon>
    </lineage>
</organism>
<dbReference type="InterPro" id="IPR011004">
    <property type="entry name" value="Trimer_LpxA-like_sf"/>
</dbReference>
<dbReference type="CDD" id="cd03352">
    <property type="entry name" value="LbH_LpxD"/>
    <property type="match status" value="1"/>
</dbReference>
<keyword evidence="5 7" id="KW-0443">Lipid metabolism</keyword>
<evidence type="ECO:0000313" key="9">
    <source>
        <dbReference type="EMBL" id="MDQ0203083.1"/>
    </source>
</evidence>
<protein>
    <recommendedName>
        <fullName evidence="7">UDP-3-O-acylglucosamine N-acyltransferase</fullName>
        <ecNumber evidence="7">2.3.1.191</ecNumber>
    </recommendedName>
</protein>
<proteinExistence type="inferred from homology"/>
<evidence type="ECO:0000313" key="10">
    <source>
        <dbReference type="Proteomes" id="UP001239167"/>
    </source>
</evidence>
<comment type="subunit">
    <text evidence="7">Homotrimer.</text>
</comment>
<dbReference type="InterPro" id="IPR001451">
    <property type="entry name" value="Hexapep"/>
</dbReference>
<dbReference type="PANTHER" id="PTHR43378:SF2">
    <property type="entry name" value="UDP-3-O-ACYLGLUCOSAMINE N-ACYLTRANSFERASE 1, MITOCHONDRIAL-RELATED"/>
    <property type="match status" value="1"/>
</dbReference>
<comment type="pathway">
    <text evidence="7">Bacterial outer membrane biogenesis; LPS lipid A biosynthesis.</text>
</comment>
<keyword evidence="4 7" id="KW-0677">Repeat</keyword>
<evidence type="ECO:0000256" key="3">
    <source>
        <dbReference type="ARBA" id="ARBA00022679"/>
    </source>
</evidence>
<dbReference type="HAMAP" id="MF_00523">
    <property type="entry name" value="LpxD"/>
    <property type="match status" value="1"/>
</dbReference>
<dbReference type="Proteomes" id="UP001239167">
    <property type="component" value="Unassembled WGS sequence"/>
</dbReference>
<dbReference type="RefSeq" id="WP_307223066.1">
    <property type="nucleotide sequence ID" value="NZ_CP116940.1"/>
</dbReference>
<dbReference type="PANTHER" id="PTHR43378">
    <property type="entry name" value="UDP-3-O-ACYLGLUCOSAMINE N-ACYLTRANSFERASE"/>
    <property type="match status" value="1"/>
</dbReference>
<evidence type="ECO:0000256" key="2">
    <source>
        <dbReference type="ARBA" id="ARBA00022556"/>
    </source>
</evidence>
<keyword evidence="1 7" id="KW-0444">Lipid biosynthesis</keyword>
<gene>
    <name evidence="7" type="primary">lpxD</name>
    <name evidence="9" type="ORF">J2S01_000790</name>
</gene>
<dbReference type="NCBIfam" id="TIGR01853">
    <property type="entry name" value="lipid_A_lpxD"/>
    <property type="match status" value="1"/>
</dbReference>
<feature type="active site" description="Proton acceptor" evidence="7">
    <location>
        <position position="236"/>
    </location>
</feature>
<comment type="similarity">
    <text evidence="7">Belongs to the transferase hexapeptide repeat family. LpxD subfamily.</text>
</comment>
<name>A0ABT9Y619_9FIRM</name>
<dbReference type="SUPFAM" id="SSF51161">
    <property type="entry name" value="Trimeric LpxA-like enzymes"/>
    <property type="match status" value="1"/>
</dbReference>